<proteinExistence type="predicted"/>
<gene>
    <name evidence="2" type="ORF">AVEN_227829_1</name>
</gene>
<evidence type="ECO:0000313" key="2">
    <source>
        <dbReference type="EMBL" id="GBN40068.1"/>
    </source>
</evidence>
<keyword evidence="3" id="KW-1185">Reference proteome</keyword>
<sequence length="103" mass="11834">MNPKKHDETKEKHTGNSNDNYRNIFPAAQQNDDKESKETNSLLTENDKQIPFTPASERKIKYSFMFSGISTNAQHEHSLDISILGSTFRARARDVKLNENAFF</sequence>
<dbReference type="EMBL" id="BGPR01009448">
    <property type="protein sequence ID" value="GBN40068.1"/>
    <property type="molecule type" value="Genomic_DNA"/>
</dbReference>
<feature type="compositionally biased region" description="Basic and acidic residues" evidence="1">
    <location>
        <begin position="1"/>
        <end position="14"/>
    </location>
</feature>
<name>A0A4Y2NKN5_ARAVE</name>
<reference evidence="2 3" key="1">
    <citation type="journal article" date="2019" name="Sci. Rep.">
        <title>Orb-weaving spider Araneus ventricosus genome elucidates the spidroin gene catalogue.</title>
        <authorList>
            <person name="Kono N."/>
            <person name="Nakamura H."/>
            <person name="Ohtoshi R."/>
            <person name="Moran D.A.P."/>
            <person name="Shinohara A."/>
            <person name="Yoshida Y."/>
            <person name="Fujiwara M."/>
            <person name="Mori M."/>
            <person name="Tomita M."/>
            <person name="Arakawa K."/>
        </authorList>
    </citation>
    <scope>NUCLEOTIDE SEQUENCE [LARGE SCALE GENOMIC DNA]</scope>
</reference>
<comment type="caution">
    <text evidence="2">The sequence shown here is derived from an EMBL/GenBank/DDBJ whole genome shotgun (WGS) entry which is preliminary data.</text>
</comment>
<accession>A0A4Y2NKN5</accession>
<evidence type="ECO:0000313" key="3">
    <source>
        <dbReference type="Proteomes" id="UP000499080"/>
    </source>
</evidence>
<organism evidence="2 3">
    <name type="scientific">Araneus ventricosus</name>
    <name type="common">Orbweaver spider</name>
    <name type="synonym">Epeira ventricosa</name>
    <dbReference type="NCBI Taxonomy" id="182803"/>
    <lineage>
        <taxon>Eukaryota</taxon>
        <taxon>Metazoa</taxon>
        <taxon>Ecdysozoa</taxon>
        <taxon>Arthropoda</taxon>
        <taxon>Chelicerata</taxon>
        <taxon>Arachnida</taxon>
        <taxon>Araneae</taxon>
        <taxon>Araneomorphae</taxon>
        <taxon>Entelegynae</taxon>
        <taxon>Araneoidea</taxon>
        <taxon>Araneidae</taxon>
        <taxon>Araneus</taxon>
    </lineage>
</organism>
<protein>
    <submittedName>
        <fullName evidence="2">Uncharacterized protein</fullName>
    </submittedName>
</protein>
<dbReference type="AlphaFoldDB" id="A0A4Y2NKN5"/>
<evidence type="ECO:0000256" key="1">
    <source>
        <dbReference type="SAM" id="MobiDB-lite"/>
    </source>
</evidence>
<feature type="region of interest" description="Disordered" evidence="1">
    <location>
        <begin position="1"/>
        <end position="50"/>
    </location>
</feature>
<dbReference type="Proteomes" id="UP000499080">
    <property type="component" value="Unassembled WGS sequence"/>
</dbReference>